<dbReference type="Gene3D" id="3.30.1360.20">
    <property type="entry name" value="Transcriptional coactivator/pterin dehydratase"/>
    <property type="match status" value="1"/>
</dbReference>
<dbReference type="GO" id="GO:0006729">
    <property type="term" value="P:tetrahydrobiopterin biosynthetic process"/>
    <property type="evidence" value="ECO:0007669"/>
    <property type="project" value="InterPro"/>
</dbReference>
<dbReference type="NCBIfam" id="NF002017">
    <property type="entry name" value="PRK00823.1-2"/>
    <property type="match status" value="1"/>
</dbReference>
<organism evidence="6 7">
    <name type="scientific">Embleya hyalina</name>
    <dbReference type="NCBI Taxonomy" id="516124"/>
    <lineage>
        <taxon>Bacteria</taxon>
        <taxon>Bacillati</taxon>
        <taxon>Actinomycetota</taxon>
        <taxon>Actinomycetes</taxon>
        <taxon>Kitasatosporales</taxon>
        <taxon>Streptomycetaceae</taxon>
        <taxon>Embleya</taxon>
    </lineage>
</organism>
<dbReference type="Proteomes" id="UP000286931">
    <property type="component" value="Unassembled WGS sequence"/>
</dbReference>
<evidence type="ECO:0000256" key="2">
    <source>
        <dbReference type="ARBA" id="ARBA00006472"/>
    </source>
</evidence>
<evidence type="ECO:0000313" key="7">
    <source>
        <dbReference type="Proteomes" id="UP000286931"/>
    </source>
</evidence>
<accession>A0A401YFB0</accession>
<evidence type="ECO:0000256" key="5">
    <source>
        <dbReference type="ARBA" id="ARBA00023239"/>
    </source>
</evidence>
<dbReference type="PANTHER" id="PTHR12599">
    <property type="entry name" value="PTERIN-4-ALPHA-CARBINOLAMINE DEHYDRATASE"/>
    <property type="match status" value="1"/>
</dbReference>
<evidence type="ECO:0000256" key="3">
    <source>
        <dbReference type="ARBA" id="ARBA00013252"/>
    </source>
</evidence>
<comment type="caution">
    <text evidence="6">The sequence shown here is derived from an EMBL/GenBank/DDBJ whole genome shotgun (WGS) entry which is preliminary data.</text>
</comment>
<comment type="catalytic activity">
    <reaction evidence="1">
        <text>(4aS,6R)-4a-hydroxy-L-erythro-5,6,7,8-tetrahydrobiopterin = (6R)-L-erythro-6,7-dihydrobiopterin + H2O</text>
        <dbReference type="Rhea" id="RHEA:11920"/>
        <dbReference type="ChEBI" id="CHEBI:15377"/>
        <dbReference type="ChEBI" id="CHEBI:15642"/>
        <dbReference type="ChEBI" id="CHEBI:43120"/>
        <dbReference type="EC" id="4.2.1.96"/>
    </reaction>
</comment>
<dbReference type="GO" id="GO:0008124">
    <property type="term" value="F:4-alpha-hydroxytetrahydrobiopterin dehydratase activity"/>
    <property type="evidence" value="ECO:0007669"/>
    <property type="project" value="UniProtKB-EC"/>
</dbReference>
<keyword evidence="7" id="KW-1185">Reference proteome</keyword>
<dbReference type="OrthoDB" id="15077at2"/>
<dbReference type="RefSeq" id="WP_126635609.1">
    <property type="nucleotide sequence ID" value="NZ_BIFH01000014.1"/>
</dbReference>
<dbReference type="Pfam" id="PF01329">
    <property type="entry name" value="Pterin_4a"/>
    <property type="match status" value="1"/>
</dbReference>
<evidence type="ECO:0000313" key="6">
    <source>
        <dbReference type="EMBL" id="GCD93283.1"/>
    </source>
</evidence>
<protein>
    <recommendedName>
        <fullName evidence="4">Putative pterin-4-alpha-carbinolamine dehydratase</fullName>
        <ecNumber evidence="3">4.2.1.96</ecNumber>
    </recommendedName>
</protein>
<dbReference type="SUPFAM" id="SSF55248">
    <property type="entry name" value="PCD-like"/>
    <property type="match status" value="1"/>
</dbReference>
<dbReference type="EC" id="4.2.1.96" evidence="3"/>
<evidence type="ECO:0000256" key="4">
    <source>
        <dbReference type="ARBA" id="ARBA00021735"/>
    </source>
</evidence>
<dbReference type="InterPro" id="IPR036428">
    <property type="entry name" value="PCD_sf"/>
</dbReference>
<dbReference type="InterPro" id="IPR001533">
    <property type="entry name" value="Pterin_deHydtase"/>
</dbReference>
<name>A0A401YFB0_9ACTN</name>
<dbReference type="EMBL" id="BIFH01000014">
    <property type="protein sequence ID" value="GCD93283.1"/>
    <property type="molecule type" value="Genomic_DNA"/>
</dbReference>
<proteinExistence type="inferred from homology"/>
<dbReference type="AlphaFoldDB" id="A0A401YFB0"/>
<reference evidence="6 7" key="1">
    <citation type="submission" date="2018-12" db="EMBL/GenBank/DDBJ databases">
        <title>Draft genome sequence of Embleya hyalina NBRC 13850T.</title>
        <authorList>
            <person name="Komaki H."/>
            <person name="Hosoyama A."/>
            <person name="Kimura A."/>
            <person name="Ichikawa N."/>
            <person name="Tamura T."/>
        </authorList>
    </citation>
    <scope>NUCLEOTIDE SEQUENCE [LARGE SCALE GENOMIC DNA]</scope>
    <source>
        <strain evidence="6 7">NBRC 13850</strain>
    </source>
</reference>
<evidence type="ECO:0000256" key="1">
    <source>
        <dbReference type="ARBA" id="ARBA00001554"/>
    </source>
</evidence>
<dbReference type="CDD" id="cd00488">
    <property type="entry name" value="PCD_DCoH"/>
    <property type="match status" value="1"/>
</dbReference>
<comment type="similarity">
    <text evidence="2">Belongs to the pterin-4-alpha-carbinolamine dehydratase family.</text>
</comment>
<gene>
    <name evidence="6" type="ORF">EHYA_00926</name>
</gene>
<sequence length="97" mass="10740">MGKRTPLDAADVATRLAVREGWSGDSARIAKSYVVDYHDGVRLIAEVAEVAKELEHHPDVELHWREVRFSMTTYSAGGVVTELDFELADAIDTIVNV</sequence>
<keyword evidence="5" id="KW-0456">Lyase</keyword>
<dbReference type="PANTHER" id="PTHR12599:SF0">
    <property type="entry name" value="PTERIN-4-ALPHA-CARBINOLAMINE DEHYDRATASE"/>
    <property type="match status" value="1"/>
</dbReference>